<proteinExistence type="predicted"/>
<dbReference type="RefSeq" id="WP_295533124.1">
    <property type="nucleotide sequence ID" value="NZ_JBFRYC010000011.1"/>
</dbReference>
<organism evidence="1 2">
    <name type="scientific">Thioclava arctica</name>
    <dbReference type="NCBI Taxonomy" id="3238301"/>
    <lineage>
        <taxon>Bacteria</taxon>
        <taxon>Pseudomonadati</taxon>
        <taxon>Pseudomonadota</taxon>
        <taxon>Alphaproteobacteria</taxon>
        <taxon>Rhodobacterales</taxon>
        <taxon>Paracoccaceae</taxon>
        <taxon>Thioclava</taxon>
    </lineage>
</organism>
<gene>
    <name evidence="1" type="ORF">AB4874_15350</name>
</gene>
<keyword evidence="2" id="KW-1185">Reference proteome</keyword>
<sequence>MAAPEGPLGAPPPEFDTFLMQIGRINYAWTNTESLLIHLIAGLAQTDKETAVILHLTLNTTRARLDLVERLAKRSASPVPEAARARVIKVAGRMKKVSGLRNHYNHCLYAFDAGGGPVRTIQMRIADRKTSLRIGEEAVLDRATLDDLNAALVELGALNTEIWAIVAEYGMPA</sequence>
<protein>
    <submittedName>
        <fullName evidence="1">Uncharacterized protein</fullName>
    </submittedName>
</protein>
<accession>A0ABV3TNZ3</accession>
<dbReference type="EMBL" id="JBFRYC010000011">
    <property type="protein sequence ID" value="MEX1663010.1"/>
    <property type="molecule type" value="Genomic_DNA"/>
</dbReference>
<comment type="caution">
    <text evidence="1">The sequence shown here is derived from an EMBL/GenBank/DDBJ whole genome shotgun (WGS) entry which is preliminary data.</text>
</comment>
<evidence type="ECO:0000313" key="2">
    <source>
        <dbReference type="Proteomes" id="UP001557465"/>
    </source>
</evidence>
<evidence type="ECO:0000313" key="1">
    <source>
        <dbReference type="EMBL" id="MEX1663010.1"/>
    </source>
</evidence>
<dbReference type="Proteomes" id="UP001557465">
    <property type="component" value="Unassembled WGS sequence"/>
</dbReference>
<reference evidence="1 2" key="1">
    <citation type="journal article" date="2011" name="Int. J. Syst. Evol. Microbiol.">
        <title>Zhongshania antarctica gen. nov., sp. nov. and Zhongshania guokunii sp. nov., gammaproteobacteria respectively isolated from coastal attached (fast) ice and surface seawater of the Antarctic.</title>
        <authorList>
            <person name="Li H.J."/>
            <person name="Zhang X.Y."/>
            <person name="Chen C.X."/>
            <person name="Zhang Y.J."/>
            <person name="Gao Z.M."/>
            <person name="Yu Y."/>
            <person name="Chen X.L."/>
            <person name="Chen B."/>
            <person name="Zhang Y.Z."/>
        </authorList>
    </citation>
    <scope>NUCLEOTIDE SEQUENCE [LARGE SCALE GENOMIC DNA]</scope>
    <source>
        <strain evidence="1 2">15-R06ZXC-3</strain>
    </source>
</reference>
<name>A0ABV3TNZ3_9RHOB</name>